<protein>
    <recommendedName>
        <fullName evidence="8">Ribonuclease VapC</fullName>
        <shortName evidence="8">RNase VapC</shortName>
        <ecNumber evidence="8">3.1.-.-</ecNumber>
    </recommendedName>
    <alternativeName>
        <fullName evidence="8">Toxin VapC</fullName>
    </alternativeName>
</protein>
<keyword evidence="3 8" id="KW-0540">Nuclease</keyword>
<keyword evidence="4 8" id="KW-0479">Metal-binding</keyword>
<dbReference type="GO" id="GO:0016787">
    <property type="term" value="F:hydrolase activity"/>
    <property type="evidence" value="ECO:0007669"/>
    <property type="project" value="UniProtKB-KW"/>
</dbReference>
<evidence type="ECO:0000256" key="4">
    <source>
        <dbReference type="ARBA" id="ARBA00022723"/>
    </source>
</evidence>
<keyword evidence="2 8" id="KW-1277">Toxin-antitoxin system</keyword>
<evidence type="ECO:0000256" key="1">
    <source>
        <dbReference type="ARBA" id="ARBA00001946"/>
    </source>
</evidence>
<sequence length="143" mass="16267">MTVGGYLLDTNIVSELRRKRPEPKLLQWFEAVDDDQLYLSVLTTGEIRRGISRVKDPEKQKELSDWLEITLLPWLGSHLLSVDRHVADVWGNLCGIADRPLPTIDSLLAATAMAHHLALVTRNTSDFQFPELPIINPWDSNLR</sequence>
<dbReference type="Gene3D" id="3.40.50.1010">
    <property type="entry name" value="5'-nuclease"/>
    <property type="match status" value="1"/>
</dbReference>
<reference evidence="10 11" key="1">
    <citation type="journal article" date="2009" name="J. Bacteriol.">
        <title>Draft genome sequence of the extremely acidophilic bacterium Acidithiobacillus caldus ATCC 51756 reveals metabolic versatility in the genus Acidithiobacillus.</title>
        <authorList>
            <person name="Valdes J."/>
            <person name="Quatrini R."/>
            <person name="Hallberg K."/>
            <person name="Dopson M."/>
            <person name="Valenzuela P.D."/>
            <person name="Holmes D.S."/>
        </authorList>
    </citation>
    <scope>NUCLEOTIDE SEQUENCE [LARGE SCALE GENOMIC DNA]</scope>
    <source>
        <strain evidence="11">ATCC 51756 / DSM 8584 / KU</strain>
    </source>
</reference>
<evidence type="ECO:0000313" key="11">
    <source>
        <dbReference type="Proteomes" id="UP000005522"/>
    </source>
</evidence>
<dbReference type="PANTHER" id="PTHR33653">
    <property type="entry name" value="RIBONUCLEASE VAPC2"/>
    <property type="match status" value="1"/>
</dbReference>
<evidence type="ECO:0000313" key="10">
    <source>
        <dbReference type="EMBL" id="AIA55743.1"/>
    </source>
</evidence>
<dbReference type="InterPro" id="IPR022907">
    <property type="entry name" value="VapC_family"/>
</dbReference>
<keyword evidence="8" id="KW-0800">Toxin</keyword>
<dbReference type="PANTHER" id="PTHR33653:SF1">
    <property type="entry name" value="RIBONUCLEASE VAPC2"/>
    <property type="match status" value="1"/>
</dbReference>
<feature type="domain" description="PIN" evidence="9">
    <location>
        <begin position="6"/>
        <end position="124"/>
    </location>
</feature>
<dbReference type="GO" id="GO:0090729">
    <property type="term" value="F:toxin activity"/>
    <property type="evidence" value="ECO:0007669"/>
    <property type="project" value="UniProtKB-KW"/>
</dbReference>
<dbReference type="EMBL" id="CP005986">
    <property type="protein sequence ID" value="AIA55743.1"/>
    <property type="molecule type" value="Genomic_DNA"/>
</dbReference>
<organism evidence="10 11">
    <name type="scientific">Acidithiobacillus caldus (strain ATCC 51756 / DSM 8584 / KU)</name>
    <dbReference type="NCBI Taxonomy" id="637389"/>
    <lineage>
        <taxon>Bacteria</taxon>
        <taxon>Pseudomonadati</taxon>
        <taxon>Pseudomonadota</taxon>
        <taxon>Acidithiobacillia</taxon>
        <taxon>Acidithiobacillales</taxon>
        <taxon>Acidithiobacillaceae</taxon>
        <taxon>Acidithiobacillus</taxon>
    </lineage>
</organism>
<evidence type="ECO:0000256" key="8">
    <source>
        <dbReference type="HAMAP-Rule" id="MF_00265"/>
    </source>
</evidence>
<dbReference type="InterPro" id="IPR050556">
    <property type="entry name" value="Type_II_TA_system_RNase"/>
</dbReference>
<keyword evidence="5 8" id="KW-0378">Hydrolase</keyword>
<comment type="similarity">
    <text evidence="7 8">Belongs to the PINc/VapC protein family.</text>
</comment>
<feature type="binding site" evidence="8">
    <location>
        <position position="105"/>
    </location>
    <ligand>
        <name>Mg(2+)</name>
        <dbReference type="ChEBI" id="CHEBI:18420"/>
    </ligand>
</feature>
<dbReference type="SUPFAM" id="SSF88723">
    <property type="entry name" value="PIN domain-like"/>
    <property type="match status" value="1"/>
</dbReference>
<dbReference type="GO" id="GO:0004540">
    <property type="term" value="F:RNA nuclease activity"/>
    <property type="evidence" value="ECO:0007669"/>
    <property type="project" value="InterPro"/>
</dbReference>
<dbReference type="GO" id="GO:0000287">
    <property type="term" value="F:magnesium ion binding"/>
    <property type="evidence" value="ECO:0007669"/>
    <property type="project" value="UniProtKB-UniRule"/>
</dbReference>
<dbReference type="Pfam" id="PF01850">
    <property type="entry name" value="PIN"/>
    <property type="match status" value="1"/>
</dbReference>
<evidence type="ECO:0000256" key="7">
    <source>
        <dbReference type="ARBA" id="ARBA00038093"/>
    </source>
</evidence>
<dbReference type="HAMAP" id="MF_00265">
    <property type="entry name" value="VapC_Nob1"/>
    <property type="match status" value="1"/>
</dbReference>
<dbReference type="Proteomes" id="UP000005522">
    <property type="component" value="Chromosome"/>
</dbReference>
<name>A0A059ZWE0_ACICK</name>
<comment type="cofactor">
    <cofactor evidence="1 8">
        <name>Mg(2+)</name>
        <dbReference type="ChEBI" id="CHEBI:18420"/>
    </cofactor>
</comment>
<dbReference type="KEGG" id="acz:Acaty_c1884"/>
<dbReference type="AlphaFoldDB" id="A0A059ZWE0"/>
<keyword evidence="6 8" id="KW-0460">Magnesium</keyword>
<dbReference type="eggNOG" id="COG1487">
    <property type="taxonomic scope" value="Bacteria"/>
</dbReference>
<dbReference type="InterPro" id="IPR029060">
    <property type="entry name" value="PIN-like_dom_sf"/>
</dbReference>
<dbReference type="EC" id="3.1.-.-" evidence="8"/>
<evidence type="ECO:0000256" key="6">
    <source>
        <dbReference type="ARBA" id="ARBA00022842"/>
    </source>
</evidence>
<evidence type="ECO:0000256" key="3">
    <source>
        <dbReference type="ARBA" id="ARBA00022722"/>
    </source>
</evidence>
<feature type="binding site" evidence="8">
    <location>
        <position position="9"/>
    </location>
    <ligand>
        <name>Mg(2+)</name>
        <dbReference type="ChEBI" id="CHEBI:18420"/>
    </ligand>
</feature>
<evidence type="ECO:0000256" key="5">
    <source>
        <dbReference type="ARBA" id="ARBA00022801"/>
    </source>
</evidence>
<gene>
    <name evidence="8" type="primary">vapC</name>
    <name evidence="10" type="ORF">Acaty_c1884</name>
</gene>
<proteinExistence type="inferred from homology"/>
<dbReference type="CDD" id="cd18746">
    <property type="entry name" value="PIN_VapC4-5_FitB-like"/>
    <property type="match status" value="1"/>
</dbReference>
<dbReference type="InterPro" id="IPR002716">
    <property type="entry name" value="PIN_dom"/>
</dbReference>
<evidence type="ECO:0000259" key="9">
    <source>
        <dbReference type="Pfam" id="PF01850"/>
    </source>
</evidence>
<accession>A0A059ZWE0</accession>
<dbReference type="HOGENOM" id="CLU_118482_8_0_6"/>
<comment type="function">
    <text evidence="8">Toxic component of a toxin-antitoxin (TA) system. An RNase.</text>
</comment>
<evidence type="ECO:0000256" key="2">
    <source>
        <dbReference type="ARBA" id="ARBA00022649"/>
    </source>
</evidence>